<keyword evidence="2" id="KW-0813">Transport</keyword>
<comment type="subcellular location">
    <subcellularLocation>
        <location evidence="1">Cell membrane</location>
        <topology evidence="1">Multi-pass membrane protein</topology>
    </subcellularLocation>
</comment>
<dbReference type="EMBL" id="UOEO01000151">
    <property type="protein sequence ID" value="VAW20908.1"/>
    <property type="molecule type" value="Genomic_DNA"/>
</dbReference>
<feature type="transmembrane region" description="Helical" evidence="7">
    <location>
        <begin position="125"/>
        <end position="148"/>
    </location>
</feature>
<sequence length="301" mass="33020">MARSLLTLWIVVTAVFFVLRASGDPIYSVFSLGTPESTLDVFRVKWGIDKSFIEQYLIYISDIFHGDFGTSFFDGRQAWDIVMERLPKTLLLGGTTFSVSVIAGVTLGAIAALKRGTFWDRGIMTAAVASFSMPSYFLALLLILLFSLQLRWLPTAGASTWQHLILPATTLGLTLAGSIARFTRSAMLEVLRQSYMRTARAKGAPKFRQIAWHALPNAAIPTVTVIGFQLGWLIGGSVVIETVFAWPGAGRLFITAVGVRDFAVVQLFILMVASTVILANLLVDILYGYLDPRISITSDKN</sequence>
<accession>A0A3B0TSH9</accession>
<dbReference type="Pfam" id="PF00528">
    <property type="entry name" value="BPD_transp_1"/>
    <property type="match status" value="1"/>
</dbReference>
<dbReference type="InterPro" id="IPR000515">
    <property type="entry name" value="MetI-like"/>
</dbReference>
<evidence type="ECO:0000256" key="3">
    <source>
        <dbReference type="ARBA" id="ARBA00022475"/>
    </source>
</evidence>
<name>A0A3B0TSH9_9ZZZZ</name>
<dbReference type="SUPFAM" id="SSF161098">
    <property type="entry name" value="MetI-like"/>
    <property type="match status" value="1"/>
</dbReference>
<feature type="transmembrane region" description="Helical" evidence="7">
    <location>
        <begin position="264"/>
        <end position="290"/>
    </location>
</feature>
<keyword evidence="4 7" id="KW-0812">Transmembrane</keyword>
<evidence type="ECO:0000256" key="6">
    <source>
        <dbReference type="ARBA" id="ARBA00023136"/>
    </source>
</evidence>
<evidence type="ECO:0000313" key="9">
    <source>
        <dbReference type="EMBL" id="VAW20908.1"/>
    </source>
</evidence>
<evidence type="ECO:0000256" key="1">
    <source>
        <dbReference type="ARBA" id="ARBA00004651"/>
    </source>
</evidence>
<evidence type="ECO:0000256" key="7">
    <source>
        <dbReference type="SAM" id="Phobius"/>
    </source>
</evidence>
<evidence type="ECO:0000256" key="2">
    <source>
        <dbReference type="ARBA" id="ARBA00022448"/>
    </source>
</evidence>
<reference evidence="9" key="1">
    <citation type="submission" date="2018-06" db="EMBL/GenBank/DDBJ databases">
        <authorList>
            <person name="Zhirakovskaya E."/>
        </authorList>
    </citation>
    <scope>NUCLEOTIDE SEQUENCE</scope>
</reference>
<evidence type="ECO:0000256" key="4">
    <source>
        <dbReference type="ARBA" id="ARBA00022692"/>
    </source>
</evidence>
<evidence type="ECO:0000256" key="5">
    <source>
        <dbReference type="ARBA" id="ARBA00022989"/>
    </source>
</evidence>
<dbReference type="PROSITE" id="PS50928">
    <property type="entry name" value="ABC_TM1"/>
    <property type="match status" value="1"/>
</dbReference>
<dbReference type="Pfam" id="PF19300">
    <property type="entry name" value="BPD_transp_1_N"/>
    <property type="match status" value="1"/>
</dbReference>
<protein>
    <submittedName>
        <fullName evidence="9">ABC transporter, permease protein 1 (Cluster 5, nickel/peptides/opines)</fullName>
    </submittedName>
</protein>
<dbReference type="PANTHER" id="PTHR43163">
    <property type="entry name" value="DIPEPTIDE TRANSPORT SYSTEM PERMEASE PROTEIN DPPB-RELATED"/>
    <property type="match status" value="1"/>
</dbReference>
<keyword evidence="5 7" id="KW-1133">Transmembrane helix</keyword>
<organism evidence="9">
    <name type="scientific">hydrothermal vent metagenome</name>
    <dbReference type="NCBI Taxonomy" id="652676"/>
    <lineage>
        <taxon>unclassified sequences</taxon>
        <taxon>metagenomes</taxon>
        <taxon>ecological metagenomes</taxon>
    </lineage>
</organism>
<gene>
    <name evidence="9" type="ORF">MNBD_ALPHA12-1290</name>
</gene>
<feature type="transmembrane region" description="Helical" evidence="7">
    <location>
        <begin position="90"/>
        <end position="113"/>
    </location>
</feature>
<feature type="transmembrane region" description="Helical" evidence="7">
    <location>
        <begin position="160"/>
        <end position="182"/>
    </location>
</feature>
<keyword evidence="3" id="KW-1003">Cell membrane</keyword>
<dbReference type="GO" id="GO:0005886">
    <property type="term" value="C:plasma membrane"/>
    <property type="evidence" value="ECO:0007669"/>
    <property type="project" value="UniProtKB-SubCell"/>
</dbReference>
<feature type="domain" description="ABC transmembrane type-1" evidence="8">
    <location>
        <begin position="86"/>
        <end position="283"/>
    </location>
</feature>
<dbReference type="AlphaFoldDB" id="A0A3B0TSH9"/>
<dbReference type="Gene3D" id="1.10.3720.10">
    <property type="entry name" value="MetI-like"/>
    <property type="match status" value="1"/>
</dbReference>
<feature type="transmembrane region" description="Helical" evidence="7">
    <location>
        <begin position="218"/>
        <end position="244"/>
    </location>
</feature>
<dbReference type="PANTHER" id="PTHR43163:SF6">
    <property type="entry name" value="DIPEPTIDE TRANSPORT SYSTEM PERMEASE PROTEIN DPPB-RELATED"/>
    <property type="match status" value="1"/>
</dbReference>
<evidence type="ECO:0000259" key="8">
    <source>
        <dbReference type="PROSITE" id="PS50928"/>
    </source>
</evidence>
<dbReference type="InterPro" id="IPR045621">
    <property type="entry name" value="BPD_transp_1_N"/>
</dbReference>
<keyword evidence="6 7" id="KW-0472">Membrane</keyword>
<dbReference type="InterPro" id="IPR035906">
    <property type="entry name" value="MetI-like_sf"/>
</dbReference>
<dbReference type="GO" id="GO:0071916">
    <property type="term" value="F:dipeptide transmembrane transporter activity"/>
    <property type="evidence" value="ECO:0007669"/>
    <property type="project" value="TreeGrafter"/>
</dbReference>
<proteinExistence type="predicted"/>
<dbReference type="CDD" id="cd06261">
    <property type="entry name" value="TM_PBP2"/>
    <property type="match status" value="1"/>
</dbReference>